<dbReference type="Pfam" id="PF13472">
    <property type="entry name" value="Lipase_GDSL_2"/>
    <property type="match status" value="1"/>
</dbReference>
<dbReference type="PANTHER" id="PTHR43784:SF2">
    <property type="entry name" value="GDSL-LIKE LIPASE_ACYLHYDROLASE, PUTATIVE (AFU_ORTHOLOGUE AFUA_2G00820)-RELATED"/>
    <property type="match status" value="1"/>
</dbReference>
<evidence type="ECO:0000259" key="1">
    <source>
        <dbReference type="Pfam" id="PF13472"/>
    </source>
</evidence>
<keyword evidence="3" id="KW-1185">Reference proteome</keyword>
<dbReference type="SUPFAM" id="SSF52266">
    <property type="entry name" value="SGNH hydrolase"/>
    <property type="match status" value="1"/>
</dbReference>
<dbReference type="InterPro" id="IPR053140">
    <property type="entry name" value="GDSL_Rv0518-like"/>
</dbReference>
<dbReference type="InterPro" id="IPR013830">
    <property type="entry name" value="SGNH_hydro"/>
</dbReference>
<dbReference type="PANTHER" id="PTHR43784">
    <property type="entry name" value="GDSL-LIKE LIPASE/ACYLHYDROLASE, PUTATIVE (AFU_ORTHOLOGUE AFUA_2G00820)-RELATED"/>
    <property type="match status" value="1"/>
</dbReference>
<feature type="domain" description="SGNH hydrolase-type esterase" evidence="1">
    <location>
        <begin position="228"/>
        <end position="420"/>
    </location>
</feature>
<evidence type="ECO:0000313" key="2">
    <source>
        <dbReference type="EMBL" id="GIG15407.1"/>
    </source>
</evidence>
<comment type="caution">
    <text evidence="2">The sequence shown here is derived from an EMBL/GenBank/DDBJ whole genome shotgun (WGS) entry which is preliminary data.</text>
</comment>
<organism evidence="2 3">
    <name type="scientific">Catellatospora methionotrophica</name>
    <dbReference type="NCBI Taxonomy" id="121620"/>
    <lineage>
        <taxon>Bacteria</taxon>
        <taxon>Bacillati</taxon>
        <taxon>Actinomycetota</taxon>
        <taxon>Actinomycetes</taxon>
        <taxon>Micromonosporales</taxon>
        <taxon>Micromonosporaceae</taxon>
        <taxon>Catellatospora</taxon>
    </lineage>
</organism>
<dbReference type="Proteomes" id="UP000660339">
    <property type="component" value="Unassembled WGS sequence"/>
</dbReference>
<evidence type="ECO:0000313" key="3">
    <source>
        <dbReference type="Proteomes" id="UP000660339"/>
    </source>
</evidence>
<dbReference type="EMBL" id="BONJ01000020">
    <property type="protein sequence ID" value="GIG15407.1"/>
    <property type="molecule type" value="Genomic_DNA"/>
</dbReference>
<dbReference type="CDD" id="cd01830">
    <property type="entry name" value="XynE_like"/>
    <property type="match status" value="1"/>
</dbReference>
<reference evidence="2" key="1">
    <citation type="submission" date="2021-01" db="EMBL/GenBank/DDBJ databases">
        <title>Whole genome shotgun sequence of Catellatospora methionotrophica NBRC 14553.</title>
        <authorList>
            <person name="Komaki H."/>
            <person name="Tamura T."/>
        </authorList>
    </citation>
    <scope>NUCLEOTIDE SEQUENCE</scope>
    <source>
        <strain evidence="2">NBRC 14553</strain>
    </source>
</reference>
<sequence>MITETTSRGTSPRAGTSRFGRRVAAGLAGLGLLATTLVAAAGPASGGLPERWVGTWGTALTAPSLANTGSSLNGFADQSIRQLVRVSLGGSKVRLRITNAHGTGPLTIGHASIGLPATPGSPTLQPGSIREITFNGSESAVVYKGAELLTDPIDLPVSATTEVAVTLYLPVATGATSWHWTARQTSYVYAGDKAESVDGTGQTAAYNHFYYLAGIEAFTATGLGTVVVLGDSISDGSGATLGANTRWPDYLAGRITTTWPALGDPGVLNVSLAGNQVTRDGLAINSPALGDSALARLDDDVFSQPGVRTVFVELGINDVHLSGDPADRIIAGLRQLAIQAKDRGLRTVVATLGPFEGYSTWTPEKEAVRQAVNTWLRGDNEFDGLVDFDKILRDPAAPSKVLPAYDSGDHIHPNDTGAQALAAAVPLWLL</sequence>
<gene>
    <name evidence="2" type="ORF">Cme02nite_37390</name>
</gene>
<dbReference type="AlphaFoldDB" id="A0A8J3PFN3"/>
<protein>
    <recommendedName>
        <fullName evidence="1">SGNH hydrolase-type esterase domain-containing protein</fullName>
    </recommendedName>
</protein>
<dbReference type="Gene3D" id="3.40.50.1110">
    <property type="entry name" value="SGNH hydrolase"/>
    <property type="match status" value="1"/>
</dbReference>
<dbReference type="RefSeq" id="WP_239086403.1">
    <property type="nucleotide sequence ID" value="NZ_BAAATT010000005.1"/>
</dbReference>
<proteinExistence type="predicted"/>
<accession>A0A8J3PFN3</accession>
<dbReference type="InterPro" id="IPR036514">
    <property type="entry name" value="SGNH_hydro_sf"/>
</dbReference>
<name>A0A8J3PFN3_9ACTN</name>